<dbReference type="OrthoDB" id="6419827at2759"/>
<dbReference type="InterPro" id="IPR002401">
    <property type="entry name" value="Cyt_P450_E_grp-I"/>
</dbReference>
<proteinExistence type="inferred from homology"/>
<dbReference type="GO" id="GO:0008395">
    <property type="term" value="F:steroid hydroxylase activity"/>
    <property type="evidence" value="ECO:0007669"/>
    <property type="project" value="TreeGrafter"/>
</dbReference>
<evidence type="ECO:0000256" key="13">
    <source>
        <dbReference type="ARBA" id="ARBA00023136"/>
    </source>
</evidence>
<evidence type="ECO:0000256" key="1">
    <source>
        <dbReference type="ARBA" id="ARBA00001971"/>
    </source>
</evidence>
<dbReference type="GO" id="GO:0006082">
    <property type="term" value="P:organic acid metabolic process"/>
    <property type="evidence" value="ECO:0007669"/>
    <property type="project" value="TreeGrafter"/>
</dbReference>
<evidence type="ECO:0000256" key="9">
    <source>
        <dbReference type="ARBA" id="ARBA00022848"/>
    </source>
</evidence>
<evidence type="ECO:0000256" key="11">
    <source>
        <dbReference type="ARBA" id="ARBA00023004"/>
    </source>
</evidence>
<evidence type="ECO:0000256" key="2">
    <source>
        <dbReference type="ARBA" id="ARBA00003690"/>
    </source>
</evidence>
<keyword evidence="10 15" id="KW-0560">Oxidoreductase</keyword>
<evidence type="ECO:0000256" key="16">
    <source>
        <dbReference type="SAM" id="Phobius"/>
    </source>
</evidence>
<dbReference type="GO" id="GO:0006805">
    <property type="term" value="P:xenobiotic metabolic process"/>
    <property type="evidence" value="ECO:0007669"/>
    <property type="project" value="TreeGrafter"/>
</dbReference>
<evidence type="ECO:0000256" key="8">
    <source>
        <dbReference type="ARBA" id="ARBA00022824"/>
    </source>
</evidence>
<dbReference type="GO" id="GO:0016712">
    <property type="term" value="F:oxidoreductase activity, acting on paired donors, with incorporation or reduction of molecular oxygen, reduced flavin or flavoprotein as one donor, and incorporation of one atom of oxygen"/>
    <property type="evidence" value="ECO:0007669"/>
    <property type="project" value="TreeGrafter"/>
</dbReference>
<dbReference type="PRINTS" id="PR00463">
    <property type="entry name" value="EP450I"/>
</dbReference>
<evidence type="ECO:0000313" key="17">
    <source>
        <dbReference type="EMBL" id="GBM77234.1"/>
    </source>
</evidence>
<keyword evidence="7 14" id="KW-0479">Metal-binding</keyword>
<dbReference type="InterPro" id="IPR050182">
    <property type="entry name" value="Cytochrome_P450_fam2"/>
</dbReference>
<comment type="cofactor">
    <cofactor evidence="1 14">
        <name>heme</name>
        <dbReference type="ChEBI" id="CHEBI:30413"/>
    </cofactor>
</comment>
<keyword evidence="6 14" id="KW-0349">Heme</keyword>
<dbReference type="Gene3D" id="1.10.630.10">
    <property type="entry name" value="Cytochrome P450"/>
    <property type="match status" value="1"/>
</dbReference>
<evidence type="ECO:0000256" key="5">
    <source>
        <dbReference type="ARBA" id="ARBA00010617"/>
    </source>
</evidence>
<keyword evidence="12 15" id="KW-0503">Monooxygenase</keyword>
<dbReference type="GO" id="GO:0005506">
    <property type="term" value="F:iron ion binding"/>
    <property type="evidence" value="ECO:0007669"/>
    <property type="project" value="InterPro"/>
</dbReference>
<gene>
    <name evidence="17" type="primary">CYP2B11_1</name>
    <name evidence="17" type="ORF">AVEN_231246_1</name>
</gene>
<dbReference type="PANTHER" id="PTHR24300:SF403">
    <property type="entry name" value="CYTOCHROME P450 306A1"/>
    <property type="match status" value="1"/>
</dbReference>
<keyword evidence="16" id="KW-0812">Transmembrane</keyword>
<keyword evidence="16" id="KW-1133">Transmembrane helix</keyword>
<evidence type="ECO:0000256" key="7">
    <source>
        <dbReference type="ARBA" id="ARBA00022723"/>
    </source>
</evidence>
<evidence type="ECO:0000256" key="3">
    <source>
        <dbReference type="ARBA" id="ARBA00004174"/>
    </source>
</evidence>
<dbReference type="GO" id="GO:0005789">
    <property type="term" value="C:endoplasmic reticulum membrane"/>
    <property type="evidence" value="ECO:0007669"/>
    <property type="project" value="UniProtKB-SubCell"/>
</dbReference>
<dbReference type="Pfam" id="PF00067">
    <property type="entry name" value="p450"/>
    <property type="match status" value="1"/>
</dbReference>
<dbReference type="InterPro" id="IPR001128">
    <property type="entry name" value="Cyt_P450"/>
</dbReference>
<evidence type="ECO:0000256" key="14">
    <source>
        <dbReference type="PIRSR" id="PIRSR602401-1"/>
    </source>
</evidence>
<name>A0A4Y2IHZ4_ARAVE</name>
<protein>
    <submittedName>
        <fullName evidence="17">Cytochrome P450 2B11</fullName>
    </submittedName>
</protein>
<keyword evidence="11 14" id="KW-0408">Iron</keyword>
<keyword evidence="8" id="KW-0256">Endoplasmic reticulum</keyword>
<comment type="similarity">
    <text evidence="5 15">Belongs to the cytochrome P450 family.</text>
</comment>
<accession>A0A4Y2IHZ4</accession>
<dbReference type="Proteomes" id="UP000499080">
    <property type="component" value="Unassembled WGS sequence"/>
</dbReference>
<keyword evidence="18" id="KW-1185">Reference proteome</keyword>
<evidence type="ECO:0000313" key="18">
    <source>
        <dbReference type="Proteomes" id="UP000499080"/>
    </source>
</evidence>
<comment type="function">
    <text evidence="2">May be involved in the metabolism of insect hormones and in the breakdown of synthetic insecticides.</text>
</comment>
<evidence type="ECO:0000256" key="4">
    <source>
        <dbReference type="ARBA" id="ARBA00004406"/>
    </source>
</evidence>
<dbReference type="PROSITE" id="PS00086">
    <property type="entry name" value="CYTOCHROME_P450"/>
    <property type="match status" value="1"/>
</dbReference>
<dbReference type="EMBL" id="BGPR01002676">
    <property type="protein sequence ID" value="GBM77234.1"/>
    <property type="molecule type" value="Genomic_DNA"/>
</dbReference>
<keyword evidence="9" id="KW-0492">Microsome</keyword>
<dbReference type="AlphaFoldDB" id="A0A4Y2IHZ4"/>
<dbReference type="InterPro" id="IPR036396">
    <property type="entry name" value="Cyt_P450_sf"/>
</dbReference>
<dbReference type="InterPro" id="IPR017972">
    <property type="entry name" value="Cyt_P450_CS"/>
</dbReference>
<evidence type="ECO:0000256" key="10">
    <source>
        <dbReference type="ARBA" id="ARBA00023002"/>
    </source>
</evidence>
<evidence type="ECO:0000256" key="6">
    <source>
        <dbReference type="ARBA" id="ARBA00022617"/>
    </source>
</evidence>
<dbReference type="SUPFAM" id="SSF48264">
    <property type="entry name" value="Cytochrome P450"/>
    <property type="match status" value="1"/>
</dbReference>
<evidence type="ECO:0000256" key="15">
    <source>
        <dbReference type="RuleBase" id="RU000461"/>
    </source>
</evidence>
<dbReference type="GO" id="GO:0020037">
    <property type="term" value="F:heme binding"/>
    <property type="evidence" value="ECO:0007669"/>
    <property type="project" value="InterPro"/>
</dbReference>
<feature type="transmembrane region" description="Helical" evidence="16">
    <location>
        <begin position="12"/>
        <end position="33"/>
    </location>
</feature>
<comment type="subcellular location">
    <subcellularLocation>
        <location evidence="4">Endoplasmic reticulum membrane</location>
        <topology evidence="4">Peripheral membrane protein</topology>
    </subcellularLocation>
    <subcellularLocation>
        <location evidence="3">Microsome membrane</location>
        <topology evidence="3">Peripheral membrane protein</topology>
    </subcellularLocation>
</comment>
<organism evidence="17 18">
    <name type="scientific">Araneus ventricosus</name>
    <name type="common">Orbweaver spider</name>
    <name type="synonym">Epeira ventricosa</name>
    <dbReference type="NCBI Taxonomy" id="182803"/>
    <lineage>
        <taxon>Eukaryota</taxon>
        <taxon>Metazoa</taxon>
        <taxon>Ecdysozoa</taxon>
        <taxon>Arthropoda</taxon>
        <taxon>Chelicerata</taxon>
        <taxon>Arachnida</taxon>
        <taxon>Araneae</taxon>
        <taxon>Araneomorphae</taxon>
        <taxon>Entelegynae</taxon>
        <taxon>Araneoidea</taxon>
        <taxon>Araneidae</taxon>
        <taxon>Araneus</taxon>
    </lineage>
</organism>
<feature type="binding site" description="axial binding residue" evidence="14">
    <location>
        <position position="449"/>
    </location>
    <ligand>
        <name>heme</name>
        <dbReference type="ChEBI" id="CHEBI:30413"/>
    </ligand>
    <ligandPart>
        <name>Fe</name>
        <dbReference type="ChEBI" id="CHEBI:18248"/>
    </ligandPart>
</feature>
<keyword evidence="13 16" id="KW-0472">Membrane</keyword>
<dbReference type="FunFam" id="1.10.630.10:FF:000238">
    <property type="entry name" value="Cytochrome P450 2A6"/>
    <property type="match status" value="1"/>
</dbReference>
<dbReference type="PANTHER" id="PTHR24300">
    <property type="entry name" value="CYTOCHROME P450 508A4-RELATED"/>
    <property type="match status" value="1"/>
</dbReference>
<sequence length="499" mass="57039">MEGGLISGTMETLSPLSLGILVVVLLLSIAYFLTRDKGVPPGPAGLPYFGYWPFMSNSNCHLKLHALRKKHGDVFSFTSTGRLYINLGSIKAVREALLTKSEYFGDRIMDYNLIPLLFRDGVAFMNGESWKVIRKFFLVLLKERGTNSIKTSIAGPLYDSIKCIVSELKAKKGEPVNLIEFLTHKCNTILRLTLFGEVGATEEQVRKLNEMYAVQIESMLPMTMLLCGTFAKYFIFPFMPYFSEALQCRIKMEKMIYDMIDEHKATYDPENPRDIIDEYFKERDRRRSKGDPTAEYFTDKVLLGSLLQFIADGVLSVASVIGLQVKNLLDHPEEQDKIYKEIMEVVGQDRHPVIEDKSMLTYFNAYMLEAMRTADFFNFFPSQECTKETTLRGYRIPKRAILLVNFYSCHYDPEVYEEPEKFSPSRFIQTVGKKRPELPISFGIGKRSCLGEGFVMMQIFLLLSTLIQNFHLSLPAGSKTLSMEDFFSGNLLVCVKPRH</sequence>
<comment type="caution">
    <text evidence="17">The sequence shown here is derived from an EMBL/GenBank/DDBJ whole genome shotgun (WGS) entry which is preliminary data.</text>
</comment>
<evidence type="ECO:0000256" key="12">
    <source>
        <dbReference type="ARBA" id="ARBA00023033"/>
    </source>
</evidence>
<reference evidence="17 18" key="1">
    <citation type="journal article" date="2019" name="Sci. Rep.">
        <title>Orb-weaving spider Araneus ventricosus genome elucidates the spidroin gene catalogue.</title>
        <authorList>
            <person name="Kono N."/>
            <person name="Nakamura H."/>
            <person name="Ohtoshi R."/>
            <person name="Moran D.A.P."/>
            <person name="Shinohara A."/>
            <person name="Yoshida Y."/>
            <person name="Fujiwara M."/>
            <person name="Mori M."/>
            <person name="Tomita M."/>
            <person name="Arakawa K."/>
        </authorList>
    </citation>
    <scope>NUCLEOTIDE SEQUENCE [LARGE SCALE GENOMIC DNA]</scope>
</reference>